<proteinExistence type="predicted"/>
<evidence type="ECO:0000313" key="2">
    <source>
        <dbReference type="EMBL" id="AAZ48862.1"/>
    </source>
</evidence>
<keyword evidence="1" id="KW-1133">Transmembrane helix</keyword>
<dbReference type="eggNOG" id="ENOG503158S">
    <property type="taxonomic scope" value="Bacteria"/>
</dbReference>
<keyword evidence="1" id="KW-0472">Membrane</keyword>
<protein>
    <recommendedName>
        <fullName evidence="3">Transmembrane protein</fullName>
    </recommendedName>
</protein>
<feature type="transmembrane region" description="Helical" evidence="1">
    <location>
        <begin position="12"/>
        <end position="34"/>
    </location>
</feature>
<dbReference type="AlphaFoldDB" id="Q477W9"/>
<feature type="transmembrane region" description="Helical" evidence="1">
    <location>
        <begin position="54"/>
        <end position="71"/>
    </location>
</feature>
<evidence type="ECO:0008006" key="3">
    <source>
        <dbReference type="Google" id="ProtNLM"/>
    </source>
</evidence>
<evidence type="ECO:0000256" key="1">
    <source>
        <dbReference type="SAM" id="Phobius"/>
    </source>
</evidence>
<dbReference type="Pfam" id="PF11146">
    <property type="entry name" value="DUF2905"/>
    <property type="match status" value="1"/>
</dbReference>
<accession>Q477W9</accession>
<dbReference type="STRING" id="159087.Daro_4136"/>
<dbReference type="KEGG" id="dar:Daro_4136"/>
<keyword evidence="1" id="KW-0812">Transmembrane</keyword>
<gene>
    <name evidence="2" type="ordered locus">Daro_4136</name>
</gene>
<sequence>MRLSPCGARQMLKWILTLVVAIFLLGIMGPHLARFIRFGKLPGDFAFRFRGRDYTFPIATTIIFSLLLWLLSRII</sequence>
<reference evidence="2" key="1">
    <citation type="submission" date="2005-08" db="EMBL/GenBank/DDBJ databases">
        <title>Complete sequence of Dechloromonas aromatica RCB.</title>
        <authorList>
            <person name="Salinero K.K."/>
            <person name="Copeland A."/>
            <person name="Lucas S."/>
            <person name="Lapidus A."/>
            <person name="Barry K."/>
            <person name="Detter J.C."/>
            <person name="Glavina T."/>
            <person name="Hammon N."/>
            <person name="Israni S."/>
            <person name="Pitluck S."/>
            <person name="Di Bartolo G."/>
            <person name="Trong S."/>
            <person name="Schmutz J."/>
            <person name="Larimer F."/>
            <person name="Land M."/>
            <person name="Ivanova N."/>
            <person name="Richardson P."/>
        </authorList>
    </citation>
    <scope>NUCLEOTIDE SEQUENCE</scope>
    <source>
        <strain evidence="2">RCB</strain>
    </source>
</reference>
<dbReference type="HOGENOM" id="CLU_181383_2_0_4"/>
<dbReference type="InterPro" id="IPR021320">
    <property type="entry name" value="DUF2905"/>
</dbReference>
<name>Q477W9_DECAR</name>
<organism evidence="2">
    <name type="scientific">Dechloromonas aromatica (strain RCB)</name>
    <dbReference type="NCBI Taxonomy" id="159087"/>
    <lineage>
        <taxon>Bacteria</taxon>
        <taxon>Pseudomonadati</taxon>
        <taxon>Pseudomonadota</taxon>
        <taxon>Betaproteobacteria</taxon>
        <taxon>Rhodocyclales</taxon>
        <taxon>Azonexaceae</taxon>
        <taxon>Dechloromonas</taxon>
    </lineage>
</organism>
<dbReference type="EMBL" id="CP000089">
    <property type="protein sequence ID" value="AAZ48862.1"/>
    <property type="molecule type" value="Genomic_DNA"/>
</dbReference>